<evidence type="ECO:0000256" key="3">
    <source>
        <dbReference type="ARBA" id="ARBA00022989"/>
    </source>
</evidence>
<keyword evidence="2 5" id="KW-0812">Transmembrane</keyword>
<feature type="transmembrane region" description="Helical" evidence="5">
    <location>
        <begin position="49"/>
        <end position="67"/>
    </location>
</feature>
<keyword evidence="4 5" id="KW-0472">Membrane</keyword>
<name>A0A2M7THJ9_UNCKA</name>
<evidence type="ECO:0000313" key="6">
    <source>
        <dbReference type="EMBL" id="PIZ45799.1"/>
    </source>
</evidence>
<feature type="transmembrane region" description="Helical" evidence="5">
    <location>
        <begin position="79"/>
        <end position="97"/>
    </location>
</feature>
<protein>
    <recommendedName>
        <fullName evidence="8">ZIP zinc transporter</fullName>
    </recommendedName>
</protein>
<dbReference type="GO" id="GO:0005886">
    <property type="term" value="C:plasma membrane"/>
    <property type="evidence" value="ECO:0007669"/>
    <property type="project" value="TreeGrafter"/>
</dbReference>
<dbReference type="AlphaFoldDB" id="A0A2M7THJ9"/>
<dbReference type="EMBL" id="PFNL01000122">
    <property type="protein sequence ID" value="PIZ45799.1"/>
    <property type="molecule type" value="Genomic_DNA"/>
</dbReference>
<feature type="transmembrane region" description="Helical" evidence="5">
    <location>
        <begin position="203"/>
        <end position="225"/>
    </location>
</feature>
<comment type="caution">
    <text evidence="6">The sequence shown here is derived from an EMBL/GenBank/DDBJ whole genome shotgun (WGS) entry which is preliminary data.</text>
</comment>
<gene>
    <name evidence="6" type="ORF">COY32_04580</name>
</gene>
<feature type="transmembrane region" description="Helical" evidence="5">
    <location>
        <begin position="15"/>
        <end position="37"/>
    </location>
</feature>
<dbReference type="GO" id="GO:0140410">
    <property type="term" value="F:monoatomic cation:bicarbonate symporter activity"/>
    <property type="evidence" value="ECO:0007669"/>
    <property type="project" value="TreeGrafter"/>
</dbReference>
<feature type="transmembrane region" description="Helical" evidence="5">
    <location>
        <begin position="237"/>
        <end position="255"/>
    </location>
</feature>
<evidence type="ECO:0000256" key="4">
    <source>
        <dbReference type="ARBA" id="ARBA00023136"/>
    </source>
</evidence>
<dbReference type="GO" id="GO:0071578">
    <property type="term" value="P:zinc ion import across plasma membrane"/>
    <property type="evidence" value="ECO:0007669"/>
    <property type="project" value="TreeGrafter"/>
</dbReference>
<keyword evidence="3 5" id="KW-1133">Transmembrane helix</keyword>
<sequence>MQLGCIKIVRYMSELGAIMVLAIIGSFFGLIGGIIIIYNKKLRGVLSKYSIPFAAGILVTVALMGILPEAVDMAGESVFSTMLYSFMGAYLFEHLLFSIHHHERGEKGVHFDTAVPLVIVGDTIHNFIDGVAIAATYIASPGLGVITAISTFLHEVPHEVGDFGILLKAGLSNSKVILINLFSACATIFGALIIYYVPQNNMVIGHLLAIAGGLFLYLGATDFLPHIHDVNISKNKAMASLVIGVILMVSILSIIPHAHPNQLIDVPVPPSDVISEMSEDVDVFSPR</sequence>
<evidence type="ECO:0000256" key="5">
    <source>
        <dbReference type="SAM" id="Phobius"/>
    </source>
</evidence>
<evidence type="ECO:0008006" key="8">
    <source>
        <dbReference type="Google" id="ProtNLM"/>
    </source>
</evidence>
<dbReference type="GO" id="GO:0005385">
    <property type="term" value="F:zinc ion transmembrane transporter activity"/>
    <property type="evidence" value="ECO:0007669"/>
    <property type="project" value="TreeGrafter"/>
</dbReference>
<accession>A0A2M7THJ9</accession>
<dbReference type="Proteomes" id="UP000228920">
    <property type="component" value="Unassembled WGS sequence"/>
</dbReference>
<dbReference type="InterPro" id="IPR050799">
    <property type="entry name" value="ZIP_Transporter"/>
</dbReference>
<organism evidence="6 7">
    <name type="scientific">candidate division WWE3 bacterium CG_4_10_14_0_2_um_filter_41_14</name>
    <dbReference type="NCBI Taxonomy" id="1975072"/>
    <lineage>
        <taxon>Bacteria</taxon>
        <taxon>Katanobacteria</taxon>
    </lineage>
</organism>
<feature type="transmembrane region" description="Helical" evidence="5">
    <location>
        <begin position="176"/>
        <end position="197"/>
    </location>
</feature>
<evidence type="ECO:0000256" key="2">
    <source>
        <dbReference type="ARBA" id="ARBA00022692"/>
    </source>
</evidence>
<evidence type="ECO:0000256" key="1">
    <source>
        <dbReference type="ARBA" id="ARBA00004141"/>
    </source>
</evidence>
<dbReference type="InterPro" id="IPR003689">
    <property type="entry name" value="ZIP"/>
</dbReference>
<dbReference type="GO" id="GO:0030003">
    <property type="term" value="P:intracellular monoatomic cation homeostasis"/>
    <property type="evidence" value="ECO:0007669"/>
    <property type="project" value="TreeGrafter"/>
</dbReference>
<evidence type="ECO:0000313" key="7">
    <source>
        <dbReference type="Proteomes" id="UP000228920"/>
    </source>
</evidence>
<dbReference type="PANTHER" id="PTHR12191:SF37">
    <property type="entry name" value="ZINC TRANSPORTER FOI"/>
    <property type="match status" value="1"/>
</dbReference>
<dbReference type="Pfam" id="PF02535">
    <property type="entry name" value="Zip"/>
    <property type="match status" value="1"/>
</dbReference>
<reference evidence="7" key="1">
    <citation type="submission" date="2017-09" db="EMBL/GenBank/DDBJ databases">
        <title>Depth-based differentiation of microbial function through sediment-hosted aquifers and enrichment of novel symbionts in the deep terrestrial subsurface.</title>
        <authorList>
            <person name="Probst A.J."/>
            <person name="Ladd B."/>
            <person name="Jarett J.K."/>
            <person name="Geller-Mcgrath D.E."/>
            <person name="Sieber C.M.K."/>
            <person name="Emerson J.B."/>
            <person name="Anantharaman K."/>
            <person name="Thomas B.C."/>
            <person name="Malmstrom R."/>
            <person name="Stieglmeier M."/>
            <person name="Klingl A."/>
            <person name="Woyke T."/>
            <person name="Ryan C.M."/>
            <person name="Banfield J.F."/>
        </authorList>
    </citation>
    <scope>NUCLEOTIDE SEQUENCE [LARGE SCALE GENOMIC DNA]</scope>
</reference>
<dbReference type="PANTHER" id="PTHR12191">
    <property type="entry name" value="SOLUTE CARRIER FAMILY 39"/>
    <property type="match status" value="1"/>
</dbReference>
<proteinExistence type="predicted"/>
<comment type="subcellular location">
    <subcellularLocation>
        <location evidence="1">Membrane</location>
        <topology evidence="1">Multi-pass membrane protein</topology>
    </subcellularLocation>
</comment>